<sequence length="596" mass="64848">MGSLFLRGVLWEAPLLHHSLPGGSNPRHPHISAQHKGGSFSWGTSGTKPQVPKWEHRHRIQASAMAVPAPPAGLVSGVHPTTERPQWGPAPGFGPWTVRAHPGGCRRVAGAGRRPGPLPGGGPRLLRGPRVGDRGRGAGAGVRADSPRPGGARARARRLPRAEDKVRSADPPQFGHRARRGEAGRACAPLGPSRRPRPDSGLGHPRPLRALTIVVDPGRLQELHCSAAAAAGLRREPRPSARPGHGATAAASSRAALRPPPAPRPQRRRAIAGPRPPPPPQPPPALGRRRRRHSRIPCAAPPPAAPGQRRKSRRAPAKSPRRETAPRADGAARAPPRAGAQRGGSAGGASRARPPPKGKLGGLPASGASSGGLGRRGQAGSGRRGRPLPSSTSPVPSPTPELASVIHRLLGPWQTQMRETHQRAALLSFWELIPMRAEPLRKKKKVDPKKDQAVKDRLKKRIRRLEKASQELIPIEDFITPVKLLDKTRQRPKVELPFEESERRALLLKKWSLYKHQEHEKERDAITSMLESQQEALEELKLISPELHEEATKRDPNLFPFEREGPDYTPPISSYQPPEGRYHDITKVYTQVEFKR</sequence>
<feature type="region of interest" description="Disordered" evidence="9">
    <location>
        <begin position="231"/>
        <end position="400"/>
    </location>
</feature>
<feature type="compositionally biased region" description="Pro residues" evidence="9">
    <location>
        <begin position="274"/>
        <end position="285"/>
    </location>
</feature>
<evidence type="ECO:0000313" key="11">
    <source>
        <dbReference type="Ensembl" id="ENSCAFP00030033885.1"/>
    </source>
</evidence>
<gene>
    <name evidence="10" type="primary">MRPL40</name>
</gene>
<accession>A0A8C0TLZ7</accession>
<evidence type="ECO:0000256" key="6">
    <source>
        <dbReference type="ARBA" id="ARBA00023274"/>
    </source>
</evidence>
<feature type="region of interest" description="Disordered" evidence="9">
    <location>
        <begin position="22"/>
        <end position="51"/>
    </location>
</feature>
<comment type="similarity">
    <text evidence="2">Belongs to the mitochondrion-specific ribosomal protein mL40 family.</text>
</comment>
<evidence type="ECO:0000256" key="3">
    <source>
        <dbReference type="ARBA" id="ARBA00022946"/>
    </source>
</evidence>
<evidence type="ECO:0000256" key="8">
    <source>
        <dbReference type="ARBA" id="ARBA00083752"/>
    </source>
</evidence>
<dbReference type="Ensembl" id="ENSCAFT00040043150.1">
    <property type="protein sequence ID" value="ENSCAFP00040037646.1"/>
    <property type="gene ID" value="ENSCAFG00040023231.1"/>
</dbReference>
<dbReference type="PANTHER" id="PTHR13359">
    <property type="entry name" value="39S RIBOSOMAL PROTEIN L40, MITOCHONDRIAL"/>
    <property type="match status" value="1"/>
</dbReference>
<dbReference type="AlphaFoldDB" id="A0A8C0TLZ7"/>
<dbReference type="Proteomes" id="UP000002254">
    <property type="component" value="Chromosome 26"/>
</dbReference>
<reference evidence="10 13" key="1">
    <citation type="journal article" date="2005" name="Nature">
        <title>Genome sequence, comparative analysis and haplotype structure of the domestic dog.</title>
        <authorList>
            <consortium name="Broad Sequencing Platform"/>
            <person name="Lindblad-Toh K."/>
            <person name="Wade C.M."/>
            <person name="Mikkelsen T.S."/>
            <person name="Karlsson E.K."/>
            <person name="Jaffe D.B."/>
            <person name="Kamal M."/>
            <person name="Clamp M."/>
            <person name="Chang J.L."/>
            <person name="Kulbokas E.J. III"/>
            <person name="Zody M.C."/>
            <person name="Mauceli E."/>
            <person name="Xie X."/>
            <person name="Breen M."/>
            <person name="Wayne R.K."/>
            <person name="Ostrander E.A."/>
            <person name="Ponting C.P."/>
            <person name="Galibert F."/>
            <person name="Smith D.R."/>
            <person name="DeJong P.J."/>
            <person name="Kirkness E."/>
            <person name="Alvarez P."/>
            <person name="Biagi T."/>
            <person name="Brockman W."/>
            <person name="Butler J."/>
            <person name="Chin C.W."/>
            <person name="Cook A."/>
            <person name="Cuff J."/>
            <person name="Daly M.J."/>
            <person name="DeCaprio D."/>
            <person name="Gnerre S."/>
            <person name="Grabherr M."/>
            <person name="Kellis M."/>
            <person name="Kleber M."/>
            <person name="Bardeleben C."/>
            <person name="Goodstadt L."/>
            <person name="Heger A."/>
            <person name="Hitte C."/>
            <person name="Kim L."/>
            <person name="Koepfli K.P."/>
            <person name="Parker H.G."/>
            <person name="Pollinger J.P."/>
            <person name="Searle S.M."/>
            <person name="Sutter N.B."/>
            <person name="Thomas R."/>
            <person name="Webber C."/>
            <person name="Baldwin J."/>
            <person name="Abebe A."/>
            <person name="Abouelleil A."/>
            <person name="Aftuck L."/>
            <person name="Ait-Zahra M."/>
            <person name="Aldredge T."/>
            <person name="Allen N."/>
            <person name="An P."/>
            <person name="Anderson S."/>
            <person name="Antoine C."/>
            <person name="Arachchi H."/>
            <person name="Aslam A."/>
            <person name="Ayotte L."/>
            <person name="Bachantsang P."/>
            <person name="Barry A."/>
            <person name="Bayul T."/>
            <person name="Benamara M."/>
            <person name="Berlin A."/>
            <person name="Bessette D."/>
            <person name="Blitshteyn B."/>
            <person name="Bloom T."/>
            <person name="Blye J."/>
            <person name="Boguslavskiy L."/>
            <person name="Bonnet C."/>
            <person name="Boukhgalter B."/>
            <person name="Brown A."/>
            <person name="Cahill P."/>
            <person name="Calixte N."/>
            <person name="Camarata J."/>
            <person name="Cheshatsang Y."/>
            <person name="Chu J."/>
            <person name="Citroen M."/>
            <person name="Collymore A."/>
            <person name="Cooke P."/>
            <person name="Dawoe T."/>
            <person name="Daza R."/>
            <person name="Decktor K."/>
            <person name="DeGray S."/>
            <person name="Dhargay N."/>
            <person name="Dooley K."/>
            <person name="Dooley K."/>
            <person name="Dorje P."/>
            <person name="Dorjee K."/>
            <person name="Dorris L."/>
            <person name="Duffey N."/>
            <person name="Dupes A."/>
            <person name="Egbiremolen O."/>
            <person name="Elong R."/>
            <person name="Falk J."/>
            <person name="Farina A."/>
            <person name="Faro S."/>
            <person name="Ferguson D."/>
            <person name="Ferreira P."/>
            <person name="Fisher S."/>
            <person name="FitzGerald M."/>
            <person name="Foley K."/>
            <person name="Foley C."/>
            <person name="Franke A."/>
            <person name="Friedrich D."/>
            <person name="Gage D."/>
            <person name="Garber M."/>
            <person name="Gearin G."/>
            <person name="Giannoukos G."/>
            <person name="Goode T."/>
            <person name="Goyette A."/>
            <person name="Graham J."/>
            <person name="Grandbois E."/>
            <person name="Gyaltsen K."/>
            <person name="Hafez N."/>
            <person name="Hagopian D."/>
            <person name="Hagos B."/>
            <person name="Hall J."/>
            <person name="Healy C."/>
            <person name="Hegarty R."/>
            <person name="Honan T."/>
            <person name="Horn A."/>
            <person name="Houde N."/>
            <person name="Hughes L."/>
            <person name="Hunnicutt L."/>
            <person name="Husby M."/>
            <person name="Jester B."/>
            <person name="Jones C."/>
            <person name="Kamat A."/>
            <person name="Kanga B."/>
            <person name="Kells C."/>
            <person name="Khazanovich D."/>
            <person name="Kieu A.C."/>
            <person name="Kisner P."/>
            <person name="Kumar M."/>
            <person name="Lance K."/>
            <person name="Landers T."/>
            <person name="Lara M."/>
            <person name="Lee W."/>
            <person name="Leger J.P."/>
            <person name="Lennon N."/>
            <person name="Leuper L."/>
            <person name="LeVine S."/>
            <person name="Liu J."/>
            <person name="Liu X."/>
            <person name="Lokyitsang Y."/>
            <person name="Lokyitsang T."/>
            <person name="Lui A."/>
            <person name="Macdonald J."/>
            <person name="Major J."/>
            <person name="Marabella R."/>
            <person name="Maru K."/>
            <person name="Matthews C."/>
            <person name="McDonough S."/>
            <person name="Mehta T."/>
            <person name="Meldrim J."/>
            <person name="Melnikov A."/>
            <person name="Meneus L."/>
            <person name="Mihalev A."/>
            <person name="Mihova T."/>
            <person name="Miller K."/>
            <person name="Mittelman R."/>
            <person name="Mlenga V."/>
            <person name="Mulrain L."/>
            <person name="Munson G."/>
            <person name="Navidi A."/>
            <person name="Naylor J."/>
            <person name="Nguyen T."/>
            <person name="Nguyen N."/>
            <person name="Nguyen C."/>
            <person name="Nguyen T."/>
            <person name="Nicol R."/>
            <person name="Norbu N."/>
            <person name="Norbu C."/>
            <person name="Novod N."/>
            <person name="Nyima T."/>
            <person name="Olandt P."/>
            <person name="O'Neill B."/>
            <person name="O'Neill K."/>
            <person name="Osman S."/>
            <person name="Oyono L."/>
            <person name="Patti C."/>
            <person name="Perrin D."/>
            <person name="Phunkhang P."/>
            <person name="Pierre F."/>
            <person name="Priest M."/>
            <person name="Rachupka A."/>
            <person name="Raghuraman S."/>
            <person name="Rameau R."/>
            <person name="Ray V."/>
            <person name="Raymond C."/>
            <person name="Rege F."/>
            <person name="Rise C."/>
            <person name="Rogers J."/>
            <person name="Rogov P."/>
            <person name="Sahalie J."/>
            <person name="Settipalli S."/>
            <person name="Sharpe T."/>
            <person name="Shea T."/>
            <person name="Sheehan M."/>
            <person name="Sherpa N."/>
            <person name="Shi J."/>
            <person name="Shih D."/>
            <person name="Sloan J."/>
            <person name="Smith C."/>
            <person name="Sparrow T."/>
            <person name="Stalker J."/>
            <person name="Stange-Thomann N."/>
            <person name="Stavropoulos S."/>
            <person name="Stone C."/>
            <person name="Stone S."/>
            <person name="Sykes S."/>
            <person name="Tchuinga P."/>
            <person name="Tenzing P."/>
            <person name="Tesfaye S."/>
            <person name="Thoulutsang D."/>
            <person name="Thoulutsang Y."/>
            <person name="Topham K."/>
            <person name="Topping I."/>
            <person name="Tsamla T."/>
            <person name="Vassiliev H."/>
            <person name="Venkataraman V."/>
            <person name="Vo A."/>
            <person name="Wangchuk T."/>
            <person name="Wangdi T."/>
            <person name="Weiand M."/>
            <person name="Wilkinson J."/>
            <person name="Wilson A."/>
            <person name="Yadav S."/>
            <person name="Yang S."/>
            <person name="Yang X."/>
            <person name="Young G."/>
            <person name="Yu Q."/>
            <person name="Zainoun J."/>
            <person name="Zembek L."/>
            <person name="Zimmer A."/>
            <person name="Lander E.S."/>
        </authorList>
    </citation>
    <scope>NUCLEOTIDE SEQUENCE [LARGE SCALE GENOMIC DNA]</scope>
    <source>
        <strain evidence="10">Boxer</strain>
    </source>
</reference>
<dbReference type="InterPro" id="IPR039145">
    <property type="entry name" value="Ribosomal_mL40_metazoa/plant"/>
</dbReference>
<evidence type="ECO:0000313" key="10">
    <source>
        <dbReference type="Ensembl" id="ENSCAFP00000021543.4"/>
    </source>
</evidence>
<evidence type="ECO:0000256" key="5">
    <source>
        <dbReference type="ARBA" id="ARBA00023128"/>
    </source>
</evidence>
<feature type="region of interest" description="Disordered" evidence="9">
    <location>
        <begin position="549"/>
        <end position="580"/>
    </location>
</feature>
<keyword evidence="6" id="KW-0687">Ribonucleoprotein</keyword>
<dbReference type="Gene3D" id="6.10.250.3440">
    <property type="match status" value="1"/>
</dbReference>
<dbReference type="InterPro" id="IPR019192">
    <property type="entry name" value="Ribosomal_mL40"/>
</dbReference>
<reference evidence="12" key="4">
    <citation type="submission" date="2025-05" db="UniProtKB">
        <authorList>
            <consortium name="Ensembl"/>
        </authorList>
    </citation>
    <scope>IDENTIFICATION</scope>
</reference>
<feature type="compositionally biased region" description="Low complexity" evidence="9">
    <location>
        <begin position="327"/>
        <end position="340"/>
    </location>
</feature>
<feature type="compositionally biased region" description="Basic and acidic residues" evidence="9">
    <location>
        <begin position="549"/>
        <end position="566"/>
    </location>
</feature>
<reference evidence="11" key="3">
    <citation type="submission" date="2019-03" db="EMBL/GenBank/DDBJ databases">
        <authorList>
            <person name="Warren W.C."/>
            <person name="Johnson G.S."/>
        </authorList>
    </citation>
    <scope>NUCLEOTIDE SEQUENCE [LARGE SCALE GENOMIC DNA]</scope>
    <source>
        <strain evidence="11">Basenji</strain>
    </source>
</reference>
<protein>
    <recommendedName>
        <fullName evidence="7">Large ribosomal subunit protein mL40</fullName>
    </recommendedName>
    <alternativeName>
        <fullName evidence="8">39S ribosomal protein L40, mitochondrial</fullName>
    </alternativeName>
</protein>
<evidence type="ECO:0000256" key="9">
    <source>
        <dbReference type="SAM" id="MobiDB-lite"/>
    </source>
</evidence>
<dbReference type="OrthoDB" id="5977625at2759"/>
<dbReference type="Ensembl" id="ENSCAFT00000023200.5">
    <property type="protein sequence ID" value="ENSCAFP00000021543.4"/>
    <property type="gene ID" value="ENSCAFG00000014614.5"/>
</dbReference>
<evidence type="ECO:0000313" key="13">
    <source>
        <dbReference type="Proteomes" id="UP000002254"/>
    </source>
</evidence>
<dbReference type="Pfam" id="PF09812">
    <property type="entry name" value="MRP-L28"/>
    <property type="match status" value="1"/>
</dbReference>
<evidence type="ECO:0000256" key="4">
    <source>
        <dbReference type="ARBA" id="ARBA00022980"/>
    </source>
</evidence>
<keyword evidence="4" id="KW-0689">Ribosomal protein</keyword>
<dbReference type="Proteomes" id="UP000694429">
    <property type="component" value="Chromosome 26"/>
</dbReference>
<evidence type="ECO:0000313" key="14">
    <source>
        <dbReference type="Proteomes" id="UP000694542"/>
    </source>
</evidence>
<organism evidence="12 14">
    <name type="scientific">Canis lupus familiaris</name>
    <name type="common">Dog</name>
    <name type="synonym">Canis familiaris</name>
    <dbReference type="NCBI Taxonomy" id="9615"/>
    <lineage>
        <taxon>Eukaryota</taxon>
        <taxon>Metazoa</taxon>
        <taxon>Chordata</taxon>
        <taxon>Craniata</taxon>
        <taxon>Vertebrata</taxon>
        <taxon>Euteleostomi</taxon>
        <taxon>Mammalia</taxon>
        <taxon>Eutheria</taxon>
        <taxon>Laurasiatheria</taxon>
        <taxon>Carnivora</taxon>
        <taxon>Caniformia</taxon>
        <taxon>Canidae</taxon>
        <taxon>Canis</taxon>
    </lineage>
</organism>
<evidence type="ECO:0000313" key="12">
    <source>
        <dbReference type="Ensembl" id="ENSCAFP00040037646.1"/>
    </source>
</evidence>
<feature type="compositionally biased region" description="Low complexity" evidence="9">
    <location>
        <begin position="141"/>
        <end position="153"/>
    </location>
</feature>
<keyword evidence="3" id="KW-0809">Transit peptide</keyword>
<dbReference type="GO" id="GO:0005762">
    <property type="term" value="C:mitochondrial large ribosomal subunit"/>
    <property type="evidence" value="ECO:0007669"/>
    <property type="project" value="InterPro"/>
</dbReference>
<dbReference type="Proteomes" id="UP000694542">
    <property type="component" value="Chromosome 26"/>
</dbReference>
<reference evidence="12" key="2">
    <citation type="submission" date="2018-10" db="EMBL/GenBank/DDBJ databases">
        <title>De novo assembly of a Great Dane genome.</title>
        <authorList>
            <person name="Kidd J.M."/>
            <person name="Pendleton A.L."/>
            <person name="Shen F."/>
            <person name="Emery S."/>
        </authorList>
    </citation>
    <scope>NUCLEOTIDE SEQUENCE [LARGE SCALE GENOMIC DNA]</scope>
    <source>
        <strain evidence="12">Great Dane</strain>
    </source>
</reference>
<feature type="region of interest" description="Disordered" evidence="9">
    <location>
        <begin position="110"/>
        <end position="206"/>
    </location>
</feature>
<proteinExistence type="inferred from homology"/>
<feature type="compositionally biased region" description="Gly residues" evidence="9">
    <location>
        <begin position="369"/>
        <end position="382"/>
    </location>
</feature>
<evidence type="ECO:0000256" key="7">
    <source>
        <dbReference type="ARBA" id="ARBA00035192"/>
    </source>
</evidence>
<keyword evidence="5" id="KW-0496">Mitochondrion</keyword>
<dbReference type="FunFam" id="6.10.250.3440:FF:000001">
    <property type="entry name" value="Mitochondrial ribosomal protein L40"/>
    <property type="match status" value="1"/>
</dbReference>
<evidence type="ECO:0000256" key="1">
    <source>
        <dbReference type="ARBA" id="ARBA00004173"/>
    </source>
</evidence>
<name>A0A8C0TLZ7_CANLF</name>
<evidence type="ECO:0000256" key="2">
    <source>
        <dbReference type="ARBA" id="ARBA00009360"/>
    </source>
</evidence>
<dbReference type="PANTHER" id="PTHR13359:SF2">
    <property type="entry name" value="LARGE RIBOSOMAL SUBUNIT PROTEIN ML40"/>
    <property type="match status" value="1"/>
</dbReference>
<dbReference type="Ensembl" id="ENSCAFT00030038854.1">
    <property type="protein sequence ID" value="ENSCAFP00030033885.1"/>
    <property type="gene ID" value="ENSCAFG00030021173.1"/>
</dbReference>
<comment type="subcellular location">
    <subcellularLocation>
        <location evidence="1">Mitochondrion</location>
    </subcellularLocation>
</comment>